<dbReference type="InterPro" id="IPR021153">
    <property type="entry name" value="HrcA_C"/>
</dbReference>
<evidence type="ECO:0000313" key="6">
    <source>
        <dbReference type="EMBL" id="OGY66787.1"/>
    </source>
</evidence>
<keyword evidence="1" id="KW-0678">Repressor</keyword>
<dbReference type="Proteomes" id="UP000177690">
    <property type="component" value="Unassembled WGS sequence"/>
</dbReference>
<evidence type="ECO:0000313" key="7">
    <source>
        <dbReference type="Proteomes" id="UP000177690"/>
    </source>
</evidence>
<dbReference type="GO" id="GO:0045892">
    <property type="term" value="P:negative regulation of DNA-templated transcription"/>
    <property type="evidence" value="ECO:0007669"/>
    <property type="project" value="TreeGrafter"/>
</dbReference>
<keyword evidence="3" id="KW-0346">Stress response</keyword>
<dbReference type="Gene3D" id="3.30.450.40">
    <property type="match status" value="1"/>
</dbReference>
<dbReference type="PANTHER" id="PTHR34824:SF1">
    <property type="entry name" value="HEAT-INDUCIBLE TRANSCRIPTION REPRESSOR HRCA"/>
    <property type="match status" value="1"/>
</dbReference>
<evidence type="ECO:0000256" key="4">
    <source>
        <dbReference type="ARBA" id="ARBA00023163"/>
    </source>
</evidence>
<evidence type="ECO:0000256" key="2">
    <source>
        <dbReference type="ARBA" id="ARBA00023015"/>
    </source>
</evidence>
<dbReference type="InterPro" id="IPR036390">
    <property type="entry name" value="WH_DNA-bd_sf"/>
</dbReference>
<dbReference type="Pfam" id="PF01628">
    <property type="entry name" value="HrcA"/>
    <property type="match status" value="1"/>
</dbReference>
<proteinExistence type="predicted"/>
<feature type="domain" description="Heat-inducible transcription repressor HrcA C-terminal" evidence="5">
    <location>
        <begin position="120"/>
        <end position="225"/>
    </location>
</feature>
<protein>
    <recommendedName>
        <fullName evidence="5">Heat-inducible transcription repressor HrcA C-terminal domain-containing protein</fullName>
    </recommendedName>
</protein>
<dbReference type="Gene3D" id="1.10.10.10">
    <property type="entry name" value="Winged helix-like DNA-binding domain superfamily/Winged helix DNA-binding domain"/>
    <property type="match status" value="1"/>
</dbReference>
<accession>A0A1G1ZSH3</accession>
<dbReference type="SUPFAM" id="SSF46785">
    <property type="entry name" value="Winged helix' DNA-binding domain"/>
    <property type="match status" value="1"/>
</dbReference>
<name>A0A1G1ZSH3_9BACT</name>
<dbReference type="PANTHER" id="PTHR34824">
    <property type="entry name" value="HEAT-INDUCIBLE TRANSCRIPTION REPRESSOR HRCA"/>
    <property type="match status" value="1"/>
</dbReference>
<dbReference type="EMBL" id="MHJL01000035">
    <property type="protein sequence ID" value="OGY66787.1"/>
    <property type="molecule type" value="Genomic_DNA"/>
</dbReference>
<dbReference type="STRING" id="1798409.A3I24_03510"/>
<comment type="caution">
    <text evidence="6">The sequence shown here is derived from an EMBL/GenBank/DDBJ whole genome shotgun (WGS) entry which is preliminary data.</text>
</comment>
<reference evidence="6 7" key="1">
    <citation type="journal article" date="2016" name="Nat. Commun.">
        <title>Thousands of microbial genomes shed light on interconnected biogeochemical processes in an aquifer system.</title>
        <authorList>
            <person name="Anantharaman K."/>
            <person name="Brown C.T."/>
            <person name="Hug L.A."/>
            <person name="Sharon I."/>
            <person name="Castelle C.J."/>
            <person name="Probst A.J."/>
            <person name="Thomas B.C."/>
            <person name="Singh A."/>
            <person name="Wilkins M.J."/>
            <person name="Karaoz U."/>
            <person name="Brodie E.L."/>
            <person name="Williams K.H."/>
            <person name="Hubbard S.S."/>
            <person name="Banfield J.F."/>
        </authorList>
    </citation>
    <scope>NUCLEOTIDE SEQUENCE [LARGE SCALE GENOMIC DNA]</scope>
</reference>
<organism evidence="6 7">
    <name type="scientific">Candidatus Harrisonbacteria bacterium RIFCSPLOWO2_02_FULL_41_13b</name>
    <dbReference type="NCBI Taxonomy" id="1798409"/>
    <lineage>
        <taxon>Bacteria</taxon>
        <taxon>Candidatus Harrisoniibacteriota</taxon>
    </lineage>
</organism>
<dbReference type="InterPro" id="IPR029016">
    <property type="entry name" value="GAF-like_dom_sf"/>
</dbReference>
<evidence type="ECO:0000256" key="1">
    <source>
        <dbReference type="ARBA" id="ARBA00022491"/>
    </source>
</evidence>
<keyword evidence="2" id="KW-0805">Transcription regulation</keyword>
<sequence length="241" mass="27576">MTDRQKQILEELIREYVKGAEPVSSNFLVEKCGFDCSPATIRAEMLNLEKEGYLIQPHTSAGRIPTDKAYRYFVDHLLNERQGVLPEKDREAIDRTISSFPHNPHAISSGLAKTMSGITEDFVISGIPNTNEFYRFGFSNIFELPEFEEAEDMFGLGSIFDEFERYFSSFFDNLPSDDLLVYIGRENPNKETKKETVMIARYPLPMGYEGVSAVIGPMRMAYDRNMALLKYVAKKMNEGSW</sequence>
<dbReference type="InterPro" id="IPR002571">
    <property type="entry name" value="HrcA"/>
</dbReference>
<dbReference type="SUPFAM" id="SSF55781">
    <property type="entry name" value="GAF domain-like"/>
    <property type="match status" value="1"/>
</dbReference>
<gene>
    <name evidence="6" type="ORF">A3I24_03510</name>
</gene>
<evidence type="ECO:0000256" key="3">
    <source>
        <dbReference type="ARBA" id="ARBA00023016"/>
    </source>
</evidence>
<dbReference type="AlphaFoldDB" id="A0A1G1ZSH3"/>
<keyword evidence="4" id="KW-0804">Transcription</keyword>
<dbReference type="InterPro" id="IPR036388">
    <property type="entry name" value="WH-like_DNA-bd_sf"/>
</dbReference>
<evidence type="ECO:0000259" key="5">
    <source>
        <dbReference type="Pfam" id="PF01628"/>
    </source>
</evidence>
<dbReference type="GO" id="GO:0003677">
    <property type="term" value="F:DNA binding"/>
    <property type="evidence" value="ECO:0007669"/>
    <property type="project" value="InterPro"/>
</dbReference>